<feature type="transmembrane region" description="Helical" evidence="7">
    <location>
        <begin position="331"/>
        <end position="354"/>
    </location>
</feature>
<feature type="transmembrane region" description="Helical" evidence="7">
    <location>
        <begin position="375"/>
        <end position="402"/>
    </location>
</feature>
<dbReference type="Pfam" id="PF08281">
    <property type="entry name" value="Sigma70_r4_2"/>
    <property type="match status" value="1"/>
</dbReference>
<dbReference type="InterPro" id="IPR013324">
    <property type="entry name" value="RNA_pol_sigma_r3/r4-like"/>
</dbReference>
<dbReference type="InterPro" id="IPR000838">
    <property type="entry name" value="RNA_pol_sigma70_ECF_CS"/>
</dbReference>
<evidence type="ECO:0000313" key="10">
    <source>
        <dbReference type="EMBL" id="MFC3551153.1"/>
    </source>
</evidence>
<dbReference type="SUPFAM" id="SSF88659">
    <property type="entry name" value="Sigma3 and sigma4 domains of RNA polymerase sigma factors"/>
    <property type="match status" value="1"/>
</dbReference>
<keyword evidence="4 6" id="KW-0238">DNA-binding</keyword>
<dbReference type="RefSeq" id="WP_386758901.1">
    <property type="nucleotide sequence ID" value="NZ_JBHRXK010000003.1"/>
</dbReference>
<name>A0ABV7RQT0_9GAMM</name>
<reference evidence="11" key="1">
    <citation type="journal article" date="2019" name="Int. J. Syst. Evol. Microbiol.">
        <title>The Global Catalogue of Microorganisms (GCM) 10K type strain sequencing project: providing services to taxonomists for standard genome sequencing and annotation.</title>
        <authorList>
            <consortium name="The Broad Institute Genomics Platform"/>
            <consortium name="The Broad Institute Genome Sequencing Center for Infectious Disease"/>
            <person name="Wu L."/>
            <person name="Ma J."/>
        </authorList>
    </citation>
    <scope>NUCLEOTIDE SEQUENCE [LARGE SCALE GENOMIC DNA]</scope>
    <source>
        <strain evidence="11">KCTC 42875</strain>
    </source>
</reference>
<dbReference type="PROSITE" id="PS01063">
    <property type="entry name" value="SIGMA70_ECF"/>
    <property type="match status" value="1"/>
</dbReference>
<dbReference type="Proteomes" id="UP001595740">
    <property type="component" value="Unassembled WGS sequence"/>
</dbReference>
<dbReference type="InterPro" id="IPR013249">
    <property type="entry name" value="RNA_pol_sigma70_r4_t2"/>
</dbReference>
<evidence type="ECO:0000256" key="2">
    <source>
        <dbReference type="ARBA" id="ARBA00023015"/>
    </source>
</evidence>
<evidence type="ECO:0000256" key="4">
    <source>
        <dbReference type="ARBA" id="ARBA00023125"/>
    </source>
</evidence>
<dbReference type="PANTHER" id="PTHR43133:SF25">
    <property type="entry name" value="RNA POLYMERASE SIGMA FACTOR RFAY-RELATED"/>
    <property type="match status" value="1"/>
</dbReference>
<comment type="similarity">
    <text evidence="1 6">Belongs to the sigma-70 factor family. ECF subfamily.</text>
</comment>
<accession>A0ABV7RQT0</accession>
<dbReference type="CDD" id="cd06171">
    <property type="entry name" value="Sigma70_r4"/>
    <property type="match status" value="1"/>
</dbReference>
<feature type="transmembrane region" description="Helical" evidence="7">
    <location>
        <begin position="303"/>
        <end position="325"/>
    </location>
</feature>
<feature type="transmembrane region" description="Helical" evidence="7">
    <location>
        <begin position="237"/>
        <end position="259"/>
    </location>
</feature>
<evidence type="ECO:0000256" key="6">
    <source>
        <dbReference type="RuleBase" id="RU000716"/>
    </source>
</evidence>
<comment type="caution">
    <text evidence="10">The sequence shown here is derived from an EMBL/GenBank/DDBJ whole genome shotgun (WGS) entry which is preliminary data.</text>
</comment>
<dbReference type="InterPro" id="IPR014284">
    <property type="entry name" value="RNA_pol_sigma-70_dom"/>
</dbReference>
<dbReference type="PANTHER" id="PTHR43133">
    <property type="entry name" value="RNA POLYMERASE ECF-TYPE SIGMA FACTO"/>
    <property type="match status" value="1"/>
</dbReference>
<keyword evidence="7" id="KW-0812">Transmembrane</keyword>
<evidence type="ECO:0000256" key="7">
    <source>
        <dbReference type="SAM" id="Phobius"/>
    </source>
</evidence>
<evidence type="ECO:0000256" key="5">
    <source>
        <dbReference type="ARBA" id="ARBA00023163"/>
    </source>
</evidence>
<feature type="transmembrane region" description="Helical" evidence="7">
    <location>
        <begin position="200"/>
        <end position="225"/>
    </location>
</feature>
<keyword evidence="7" id="KW-0472">Membrane</keyword>
<sequence>MNADTIEGLIHHELPAAADGDHGAYSRIVAGCQNAITGLALAIVRDVHASEDIAQEAFLRAWQNLRRLQNPASFLPWLRQITRNLARDHLRDLRHGPRAVDDAEAMIAAAADPQPPPVEQLIEDERQRVATELISALPDDSREVLLLYYREGQSSQQVAALLGLSDATVRKRLSRARATVRAELLARFATFACDSAPSAAFTALVATALGVASPVASAAVVVSALGAGAVGSGVGKLGVGGVGTGVTAGVAGGAAGGGLGFLVDAVVHYDWVILAGIGGTLGAYLGSRYLLRFAGNDTERTAIRGFIHGITATSAVFCFGMLLLVVLTHGWVPISAFAIAGMAVINYQYLVPLPRIMAPCFAREAQRTGRRQPPLTYQLTCGAPAVWISSVAALAALLYALFTSGRL</sequence>
<feature type="transmembrane region" description="Helical" evidence="7">
    <location>
        <begin position="271"/>
        <end position="291"/>
    </location>
</feature>
<dbReference type="InterPro" id="IPR036388">
    <property type="entry name" value="WH-like_DNA-bd_sf"/>
</dbReference>
<protein>
    <recommendedName>
        <fullName evidence="6">RNA polymerase sigma factor</fullName>
    </recommendedName>
</protein>
<organism evidence="10 11">
    <name type="scientific">Lysobacter cavernae</name>
    <dbReference type="NCBI Taxonomy" id="1685901"/>
    <lineage>
        <taxon>Bacteria</taxon>
        <taxon>Pseudomonadati</taxon>
        <taxon>Pseudomonadota</taxon>
        <taxon>Gammaproteobacteria</taxon>
        <taxon>Lysobacterales</taxon>
        <taxon>Lysobacteraceae</taxon>
        <taxon>Lysobacter</taxon>
    </lineage>
</organism>
<keyword evidence="7" id="KW-1133">Transmembrane helix</keyword>
<keyword evidence="2 6" id="KW-0805">Transcription regulation</keyword>
<dbReference type="EMBL" id="JBHRXK010000003">
    <property type="protein sequence ID" value="MFC3551153.1"/>
    <property type="molecule type" value="Genomic_DNA"/>
</dbReference>
<gene>
    <name evidence="10" type="ORF">ACFOLC_08985</name>
</gene>
<evidence type="ECO:0000259" key="8">
    <source>
        <dbReference type="Pfam" id="PF04542"/>
    </source>
</evidence>
<evidence type="ECO:0000313" key="11">
    <source>
        <dbReference type="Proteomes" id="UP001595740"/>
    </source>
</evidence>
<evidence type="ECO:0000256" key="1">
    <source>
        <dbReference type="ARBA" id="ARBA00010641"/>
    </source>
</evidence>
<dbReference type="Gene3D" id="1.10.1740.10">
    <property type="match status" value="1"/>
</dbReference>
<dbReference type="InterPro" id="IPR039425">
    <property type="entry name" value="RNA_pol_sigma-70-like"/>
</dbReference>
<keyword evidence="5 6" id="KW-0804">Transcription</keyword>
<feature type="domain" description="RNA polymerase sigma-70 region 2" evidence="8">
    <location>
        <begin position="32"/>
        <end position="94"/>
    </location>
</feature>
<dbReference type="SUPFAM" id="SSF88946">
    <property type="entry name" value="Sigma2 domain of RNA polymerase sigma factors"/>
    <property type="match status" value="1"/>
</dbReference>
<dbReference type="InterPro" id="IPR013325">
    <property type="entry name" value="RNA_pol_sigma_r2"/>
</dbReference>
<feature type="domain" description="RNA polymerase sigma factor 70 region 4 type 2" evidence="9">
    <location>
        <begin position="131"/>
        <end position="179"/>
    </location>
</feature>
<evidence type="ECO:0000259" key="9">
    <source>
        <dbReference type="Pfam" id="PF08281"/>
    </source>
</evidence>
<dbReference type="Gene3D" id="1.10.10.10">
    <property type="entry name" value="Winged helix-like DNA-binding domain superfamily/Winged helix DNA-binding domain"/>
    <property type="match status" value="1"/>
</dbReference>
<proteinExistence type="inferred from homology"/>
<keyword evidence="11" id="KW-1185">Reference proteome</keyword>
<dbReference type="NCBIfam" id="TIGR02937">
    <property type="entry name" value="sigma70-ECF"/>
    <property type="match status" value="1"/>
</dbReference>
<dbReference type="InterPro" id="IPR007627">
    <property type="entry name" value="RNA_pol_sigma70_r2"/>
</dbReference>
<dbReference type="Pfam" id="PF04542">
    <property type="entry name" value="Sigma70_r2"/>
    <property type="match status" value="1"/>
</dbReference>
<evidence type="ECO:0000256" key="3">
    <source>
        <dbReference type="ARBA" id="ARBA00023082"/>
    </source>
</evidence>
<keyword evidence="3 6" id="KW-0731">Sigma factor</keyword>